<gene>
    <name evidence="2" type="ORF">J3R73_002901</name>
</gene>
<dbReference type="EMBL" id="JAUSVK010000001">
    <property type="protein sequence ID" value="MDQ0393109.1"/>
    <property type="molecule type" value="Genomic_DNA"/>
</dbReference>
<feature type="signal peptide" evidence="1">
    <location>
        <begin position="1"/>
        <end position="19"/>
    </location>
</feature>
<evidence type="ECO:0000256" key="1">
    <source>
        <dbReference type="SAM" id="SignalP"/>
    </source>
</evidence>
<accession>A0ABU0FER7</accession>
<keyword evidence="1" id="KW-0732">Signal</keyword>
<comment type="caution">
    <text evidence="2">The sequence shown here is derived from an EMBL/GenBank/DDBJ whole genome shotgun (WGS) entry which is preliminary data.</text>
</comment>
<keyword evidence="3" id="KW-1185">Reference proteome</keyword>
<dbReference type="RefSeq" id="WP_307427926.1">
    <property type="nucleotide sequence ID" value="NZ_JAUSVK010000001.1"/>
</dbReference>
<proteinExistence type="predicted"/>
<feature type="chain" id="PRO_5045684592" evidence="1">
    <location>
        <begin position="20"/>
        <end position="68"/>
    </location>
</feature>
<sequence length="68" mass="7328">MKKIILAAVALSLATVAFAPVAASAAPVRERASVGAVMIKRGPHCTVVKRKARIHGHWVVSTRRVCRR</sequence>
<protein>
    <submittedName>
        <fullName evidence="2">Uncharacterized protein</fullName>
    </submittedName>
</protein>
<name>A0ABU0FER7_9HYPH</name>
<evidence type="ECO:0000313" key="2">
    <source>
        <dbReference type="EMBL" id="MDQ0393109.1"/>
    </source>
</evidence>
<reference evidence="2 3" key="1">
    <citation type="submission" date="2023-07" db="EMBL/GenBank/DDBJ databases">
        <title>Genomic Encyclopedia of Type Strains, Phase IV (KMG-IV): sequencing the most valuable type-strain genomes for metagenomic binning, comparative biology and taxonomic classification.</title>
        <authorList>
            <person name="Goeker M."/>
        </authorList>
    </citation>
    <scope>NUCLEOTIDE SEQUENCE [LARGE SCALE GENOMIC DNA]</scope>
    <source>
        <strain evidence="2 3">DSM 5896</strain>
    </source>
</reference>
<organism evidence="2 3">
    <name type="scientific">Labrys monachus</name>
    <dbReference type="NCBI Taxonomy" id="217067"/>
    <lineage>
        <taxon>Bacteria</taxon>
        <taxon>Pseudomonadati</taxon>
        <taxon>Pseudomonadota</taxon>
        <taxon>Alphaproteobacteria</taxon>
        <taxon>Hyphomicrobiales</taxon>
        <taxon>Xanthobacteraceae</taxon>
        <taxon>Labrys</taxon>
    </lineage>
</organism>
<dbReference type="Proteomes" id="UP001237448">
    <property type="component" value="Unassembled WGS sequence"/>
</dbReference>
<evidence type="ECO:0000313" key="3">
    <source>
        <dbReference type="Proteomes" id="UP001237448"/>
    </source>
</evidence>